<gene>
    <name evidence="10" type="ORF">PHLCEN_2v1515</name>
</gene>
<feature type="compositionally biased region" description="Low complexity" evidence="8">
    <location>
        <begin position="325"/>
        <end position="341"/>
    </location>
</feature>
<dbReference type="AlphaFoldDB" id="A0A2R6RZR4"/>
<evidence type="ECO:0000256" key="1">
    <source>
        <dbReference type="ARBA" id="ARBA00001970"/>
    </source>
</evidence>
<dbReference type="SUPFAM" id="SSF47571">
    <property type="entry name" value="Cloroperoxidase"/>
    <property type="match status" value="1"/>
</dbReference>
<dbReference type="GO" id="GO:0004601">
    <property type="term" value="F:peroxidase activity"/>
    <property type="evidence" value="ECO:0007669"/>
    <property type="project" value="UniProtKB-KW"/>
</dbReference>
<evidence type="ECO:0000259" key="9">
    <source>
        <dbReference type="PROSITE" id="PS51405"/>
    </source>
</evidence>
<dbReference type="OrthoDB" id="407298at2759"/>
<evidence type="ECO:0000256" key="7">
    <source>
        <dbReference type="ARBA" id="ARBA00025795"/>
    </source>
</evidence>
<name>A0A2R6RZR4_9APHY</name>
<keyword evidence="6" id="KW-0408">Iron</keyword>
<keyword evidence="2" id="KW-0575">Peroxidase</keyword>
<dbReference type="EMBL" id="MLYV02000121">
    <property type="protein sequence ID" value="PSS35521.1"/>
    <property type="molecule type" value="Genomic_DNA"/>
</dbReference>
<dbReference type="Gene3D" id="1.10.489.10">
    <property type="entry name" value="Chloroperoxidase-like"/>
    <property type="match status" value="1"/>
</dbReference>
<dbReference type="GO" id="GO:0046872">
    <property type="term" value="F:metal ion binding"/>
    <property type="evidence" value="ECO:0007669"/>
    <property type="project" value="UniProtKB-KW"/>
</dbReference>
<comment type="cofactor">
    <cofactor evidence="1">
        <name>heme b</name>
        <dbReference type="ChEBI" id="CHEBI:60344"/>
    </cofactor>
</comment>
<dbReference type="STRING" id="98765.A0A2R6RZR4"/>
<accession>A0A2R6RZR4</accession>
<reference evidence="10 11" key="1">
    <citation type="submission" date="2018-02" db="EMBL/GenBank/DDBJ databases">
        <title>Genome sequence of the basidiomycete white-rot fungus Phlebia centrifuga.</title>
        <authorList>
            <person name="Granchi Z."/>
            <person name="Peng M."/>
            <person name="de Vries R.P."/>
            <person name="Hilden K."/>
            <person name="Makela M.R."/>
            <person name="Grigoriev I."/>
            <person name="Riley R."/>
        </authorList>
    </citation>
    <scope>NUCLEOTIDE SEQUENCE [LARGE SCALE GENOMIC DNA]</scope>
    <source>
        <strain evidence="10 11">FBCC195</strain>
    </source>
</reference>
<feature type="domain" description="Heme haloperoxidase family profile" evidence="9">
    <location>
        <begin position="23"/>
        <end position="258"/>
    </location>
</feature>
<proteinExistence type="inferred from homology"/>
<evidence type="ECO:0000256" key="3">
    <source>
        <dbReference type="ARBA" id="ARBA00022617"/>
    </source>
</evidence>
<dbReference type="Pfam" id="PF01328">
    <property type="entry name" value="Peroxidase_2"/>
    <property type="match status" value="1"/>
</dbReference>
<evidence type="ECO:0000256" key="4">
    <source>
        <dbReference type="ARBA" id="ARBA00022723"/>
    </source>
</evidence>
<evidence type="ECO:0000313" key="11">
    <source>
        <dbReference type="Proteomes" id="UP000186601"/>
    </source>
</evidence>
<evidence type="ECO:0000313" key="10">
    <source>
        <dbReference type="EMBL" id="PSS35521.1"/>
    </source>
</evidence>
<keyword evidence="5" id="KW-0560">Oxidoreductase</keyword>
<keyword evidence="4" id="KW-0479">Metal-binding</keyword>
<comment type="caution">
    <text evidence="10">The sequence shown here is derived from an EMBL/GenBank/DDBJ whole genome shotgun (WGS) entry which is preliminary data.</text>
</comment>
<dbReference type="PROSITE" id="PS51405">
    <property type="entry name" value="HEME_HALOPEROXIDASE"/>
    <property type="match status" value="1"/>
</dbReference>
<keyword evidence="11" id="KW-1185">Reference proteome</keyword>
<protein>
    <recommendedName>
        <fullName evidence="9">Heme haloperoxidase family profile domain-containing protein</fullName>
    </recommendedName>
</protein>
<evidence type="ECO:0000256" key="2">
    <source>
        <dbReference type="ARBA" id="ARBA00022559"/>
    </source>
</evidence>
<dbReference type="InterPro" id="IPR036851">
    <property type="entry name" value="Chloroperoxidase-like_sf"/>
</dbReference>
<dbReference type="PANTHER" id="PTHR33577">
    <property type="entry name" value="STERIGMATOCYSTIN BIOSYNTHESIS PEROXIDASE STCC-RELATED"/>
    <property type="match status" value="1"/>
</dbReference>
<comment type="similarity">
    <text evidence="7">Belongs to the chloroperoxidase family.</text>
</comment>
<evidence type="ECO:0000256" key="8">
    <source>
        <dbReference type="SAM" id="MobiDB-lite"/>
    </source>
</evidence>
<evidence type="ECO:0000256" key="6">
    <source>
        <dbReference type="ARBA" id="ARBA00023004"/>
    </source>
</evidence>
<evidence type="ECO:0000256" key="5">
    <source>
        <dbReference type="ARBA" id="ARBA00023002"/>
    </source>
</evidence>
<feature type="region of interest" description="Disordered" evidence="8">
    <location>
        <begin position="322"/>
        <end position="342"/>
    </location>
</feature>
<dbReference type="PANTHER" id="PTHR33577:SF18">
    <property type="entry name" value="HEME HALOPEROXIDASE FAMILY PROFILE DOMAIN-CONTAINING PROTEIN"/>
    <property type="match status" value="1"/>
</dbReference>
<organism evidence="10 11">
    <name type="scientific">Hermanssonia centrifuga</name>
    <dbReference type="NCBI Taxonomy" id="98765"/>
    <lineage>
        <taxon>Eukaryota</taxon>
        <taxon>Fungi</taxon>
        <taxon>Dikarya</taxon>
        <taxon>Basidiomycota</taxon>
        <taxon>Agaricomycotina</taxon>
        <taxon>Agaricomycetes</taxon>
        <taxon>Polyporales</taxon>
        <taxon>Meruliaceae</taxon>
        <taxon>Hermanssonia</taxon>
    </lineage>
</organism>
<sequence>MSDIPVHQHSDGRCPVTGISGSNPHPFCPPQPGDTRAPCPALNTMANHGYLPRDGKALTAEIIIDALIKCYKLSKPLAWLLTHGALFLLDQGGKELCLSDLARHNGVEHNASLYHPDAGYREEYAPIHGDEEMLREFFEDSKDGLVMNTIDVSRVRARREGSYPKGQSLDFIHAELARGEMAIVLNCFNNPNLGLVDKGVPLQHRSAVSKFFRAIIGRRVTSENTPLNGVPVDILRYWFQNERLPPGWQPYHKTSLRSTISTINTMRSAMRKFAKELPKKVESTHASAPKPILAITAEPVSSLPVEGVALNAREDNTNVLTLPDQPSHSQYPSASSATSSTFTDVLHTPETSDFQIPPFITSKDAVSHMSPVHIVDSYANGKVPLQRRLPIVVEPPELGIIDGY</sequence>
<dbReference type="Proteomes" id="UP000186601">
    <property type="component" value="Unassembled WGS sequence"/>
</dbReference>
<keyword evidence="3" id="KW-0349">Heme</keyword>
<dbReference type="InterPro" id="IPR000028">
    <property type="entry name" value="Chloroperoxidase"/>
</dbReference>